<proteinExistence type="predicted"/>
<dbReference type="PANTHER" id="PTHR24092">
    <property type="entry name" value="PROBABLE PHOSPHOLIPID-TRANSPORTING ATPASE"/>
    <property type="match status" value="1"/>
</dbReference>
<dbReference type="GO" id="GO:0005886">
    <property type="term" value="C:plasma membrane"/>
    <property type="evidence" value="ECO:0007669"/>
    <property type="project" value="TreeGrafter"/>
</dbReference>
<dbReference type="WBParaSite" id="ECPE_0001152701-mRNA-1">
    <property type="protein sequence ID" value="ECPE_0001152701-mRNA-1"/>
    <property type="gene ID" value="ECPE_0001152701"/>
</dbReference>
<name>A0A183AX07_9TREM</name>
<dbReference type="PANTHER" id="PTHR24092:SF218">
    <property type="entry name" value="PHOSPHOLIPID-TRANSPORTING ATPASE"/>
    <property type="match status" value="1"/>
</dbReference>
<protein>
    <submittedName>
        <fullName evidence="1">ADF-H domain-containing protein</fullName>
    </submittedName>
</protein>
<dbReference type="AlphaFoldDB" id="A0A183AX07"/>
<dbReference type="GO" id="GO:0140326">
    <property type="term" value="F:ATPase-coupled intramembrane lipid transporter activity"/>
    <property type="evidence" value="ECO:0007669"/>
    <property type="project" value="TreeGrafter"/>
</dbReference>
<dbReference type="SUPFAM" id="SSF81660">
    <property type="entry name" value="Metal cation-transporting ATPase, ATP-binding domain N"/>
    <property type="match status" value="1"/>
</dbReference>
<dbReference type="InterPro" id="IPR023299">
    <property type="entry name" value="ATPase_P-typ_cyto_dom_N"/>
</dbReference>
<dbReference type="Gene3D" id="3.40.1110.10">
    <property type="entry name" value="Calcium-transporting ATPase, cytoplasmic domain N"/>
    <property type="match status" value="1"/>
</dbReference>
<reference evidence="1" key="1">
    <citation type="submission" date="2016-06" db="UniProtKB">
        <authorList>
            <consortium name="WormBaseParasite"/>
        </authorList>
    </citation>
    <scope>IDENTIFICATION</scope>
</reference>
<accession>A0A183AX07</accession>
<organism evidence="1">
    <name type="scientific">Echinostoma caproni</name>
    <dbReference type="NCBI Taxonomy" id="27848"/>
    <lineage>
        <taxon>Eukaryota</taxon>
        <taxon>Metazoa</taxon>
        <taxon>Spiralia</taxon>
        <taxon>Lophotrochozoa</taxon>
        <taxon>Platyhelminthes</taxon>
        <taxon>Trematoda</taxon>
        <taxon>Digenea</taxon>
        <taxon>Plagiorchiida</taxon>
        <taxon>Echinostomata</taxon>
        <taxon>Echinostomatoidea</taxon>
        <taxon>Echinostomatidae</taxon>
        <taxon>Echinostoma</taxon>
    </lineage>
</organism>
<dbReference type="GO" id="GO:0045332">
    <property type="term" value="P:phospholipid translocation"/>
    <property type="evidence" value="ECO:0007669"/>
    <property type="project" value="TreeGrafter"/>
</dbReference>
<dbReference type="GO" id="GO:0000166">
    <property type="term" value="F:nucleotide binding"/>
    <property type="evidence" value="ECO:0007669"/>
    <property type="project" value="InterPro"/>
</dbReference>
<dbReference type="Pfam" id="PF13246">
    <property type="entry name" value="Cation_ATPase"/>
    <property type="match status" value="1"/>
</dbReference>
<sequence>LDALNEVPAHSIRHLTVVAHDGVSYDLPVSEDFVPDMVDPTACPLSDQTLYGSYESESPDELSLVKAACEQGCKLLQRGVDFVLLWLPTDGLVAVRVLHILPFDSVRKRMSILIRHPATNEAVLYTKGADTAILNRVKCESKSSHTHTHTHRLNCECVLCSTNK</sequence>
<evidence type="ECO:0000313" key="1">
    <source>
        <dbReference type="WBParaSite" id="ECPE_0001152701-mRNA-1"/>
    </source>
</evidence>